<dbReference type="InterPro" id="IPR001478">
    <property type="entry name" value="PDZ"/>
</dbReference>
<evidence type="ECO:0000256" key="6">
    <source>
        <dbReference type="SAM" id="MobiDB-lite"/>
    </source>
</evidence>
<dbReference type="InterPro" id="IPR004447">
    <property type="entry name" value="Peptidase_S41A"/>
</dbReference>
<keyword evidence="10" id="KW-1185">Reference proteome</keyword>
<feature type="compositionally biased region" description="Basic and acidic residues" evidence="6">
    <location>
        <begin position="651"/>
        <end position="661"/>
    </location>
</feature>
<evidence type="ECO:0000256" key="7">
    <source>
        <dbReference type="SAM" id="SignalP"/>
    </source>
</evidence>
<gene>
    <name evidence="9" type="ORF">ACFPN2_28715</name>
</gene>
<dbReference type="Pfam" id="PF00595">
    <property type="entry name" value="PDZ"/>
    <property type="match status" value="1"/>
</dbReference>
<sequence>MYQSPSHEPAKQRRTTLIFSLPALLVVCALLAGTAQAPVAKAVATANPQELSPTERQRRVSKLVSNVIERSHYRQSPINDPVSSLVLDRFIEQLDGGRSYFLASDIAEFERYRYQLDDAVVNGQLEPVFAIFNRFQQRNKERVKYAVDLLKTEPDFTVDESFEFDRAKAPWAKTPEELNDIWRRRVKNDAVSLMLTEKTWPETKDILQKRYERVVKRTEQVTSDDIFEVFMNAFAHVFDPHSSYFSPRNSEEYRIQMSLSYEGIGASLQLVDDYVTVLNVLPGGPAAINGTLGANDRIIAVGEGKSGKMVDVIGWRLDDVVQIIRGKVGTTVRLNILPAGAAPGSPEKVLELQRNKVSLDAQAAQKEVHTIKRGDREMKVGVINVPSFYQDFEAKSSGAKDYRSTTRDVQKLLTELKAEKMDALIMDLRGNGGGHLTEATALSGLFIPAGPIVQLRETGGRVEVLDDPEPNTAWDGPMIVLVDRYSASASEIFAAAIQDYGRGIIVGQQTYGKGSVQNLYPLDRYALGPDPGFGQLTVTIGKYYRVTGESTQHRGVQPDISMPTAISPEEVGESTRESALPWDRIRPAEFSKEGQLTPAIAALEQTHEQRIATDPDYRSLLADLDSFEKIRTQKKLSLNLKTRVAEREQLEQERLGRENERRKSRGQPPVAKLADLTGQEPPDAVLDETLEIAADLSGMSNLYLSRLKAQGDRSDSTQ</sequence>
<evidence type="ECO:0000256" key="2">
    <source>
        <dbReference type="ARBA" id="ARBA00022670"/>
    </source>
</evidence>
<dbReference type="Pfam" id="PF03572">
    <property type="entry name" value="Peptidase_S41"/>
    <property type="match status" value="1"/>
</dbReference>
<dbReference type="SMART" id="SM00228">
    <property type="entry name" value="PDZ"/>
    <property type="match status" value="1"/>
</dbReference>
<dbReference type="EC" id="3.4.21.102" evidence="9"/>
<dbReference type="Gene3D" id="2.30.42.10">
    <property type="match status" value="1"/>
</dbReference>
<evidence type="ECO:0000313" key="10">
    <source>
        <dbReference type="Proteomes" id="UP001595904"/>
    </source>
</evidence>
<feature type="region of interest" description="Disordered" evidence="6">
    <location>
        <begin position="651"/>
        <end position="682"/>
    </location>
</feature>
<organism evidence="9 10">
    <name type="scientific">Steroidobacter flavus</name>
    <dbReference type="NCBI Taxonomy" id="1842136"/>
    <lineage>
        <taxon>Bacteria</taxon>
        <taxon>Pseudomonadati</taxon>
        <taxon>Pseudomonadota</taxon>
        <taxon>Gammaproteobacteria</taxon>
        <taxon>Steroidobacterales</taxon>
        <taxon>Steroidobacteraceae</taxon>
        <taxon>Steroidobacter</taxon>
    </lineage>
</organism>
<keyword evidence="7" id="KW-0732">Signal</keyword>
<dbReference type="Proteomes" id="UP001595904">
    <property type="component" value="Unassembled WGS sequence"/>
</dbReference>
<dbReference type="InterPro" id="IPR040573">
    <property type="entry name" value="TSP_N"/>
</dbReference>
<dbReference type="CDD" id="cd06782">
    <property type="entry name" value="cpPDZ_CPP-like"/>
    <property type="match status" value="1"/>
</dbReference>
<keyword evidence="2 5" id="KW-0645">Protease</keyword>
<comment type="similarity">
    <text evidence="1 5">Belongs to the peptidase S41A family.</text>
</comment>
<dbReference type="InterPro" id="IPR005151">
    <property type="entry name" value="Tail-specific_protease"/>
</dbReference>
<evidence type="ECO:0000256" key="5">
    <source>
        <dbReference type="RuleBase" id="RU004404"/>
    </source>
</evidence>
<dbReference type="RefSeq" id="WP_380603113.1">
    <property type="nucleotide sequence ID" value="NZ_JBHSDU010000015.1"/>
</dbReference>
<dbReference type="Gene3D" id="3.30.750.44">
    <property type="match status" value="1"/>
</dbReference>
<dbReference type="InterPro" id="IPR020992">
    <property type="entry name" value="Tail_Prtase_C"/>
</dbReference>
<keyword evidence="3 5" id="KW-0378">Hydrolase</keyword>
<dbReference type="PANTHER" id="PTHR32060">
    <property type="entry name" value="TAIL-SPECIFIC PROTEASE"/>
    <property type="match status" value="1"/>
</dbReference>
<evidence type="ECO:0000256" key="1">
    <source>
        <dbReference type="ARBA" id="ARBA00009179"/>
    </source>
</evidence>
<dbReference type="Gene3D" id="3.90.226.10">
    <property type="entry name" value="2-enoyl-CoA Hydratase, Chain A, domain 1"/>
    <property type="match status" value="1"/>
</dbReference>
<dbReference type="PROSITE" id="PS50106">
    <property type="entry name" value="PDZ"/>
    <property type="match status" value="1"/>
</dbReference>
<keyword evidence="4 5" id="KW-0720">Serine protease</keyword>
<protein>
    <submittedName>
        <fullName evidence="9">Carboxy terminal-processing peptidase</fullName>
        <ecNumber evidence="9">3.4.21.102</ecNumber>
    </submittedName>
</protein>
<dbReference type="InterPro" id="IPR029045">
    <property type="entry name" value="ClpP/crotonase-like_dom_sf"/>
</dbReference>
<dbReference type="EMBL" id="JBHSDU010000015">
    <property type="protein sequence ID" value="MFC4313097.1"/>
    <property type="molecule type" value="Genomic_DNA"/>
</dbReference>
<reference evidence="10" key="1">
    <citation type="journal article" date="2019" name="Int. J. Syst. Evol. Microbiol.">
        <title>The Global Catalogue of Microorganisms (GCM) 10K type strain sequencing project: providing services to taxonomists for standard genome sequencing and annotation.</title>
        <authorList>
            <consortium name="The Broad Institute Genomics Platform"/>
            <consortium name="The Broad Institute Genome Sequencing Center for Infectious Disease"/>
            <person name="Wu L."/>
            <person name="Ma J."/>
        </authorList>
    </citation>
    <scope>NUCLEOTIDE SEQUENCE [LARGE SCALE GENOMIC DNA]</scope>
    <source>
        <strain evidence="10">CGMCC 1.10759</strain>
    </source>
</reference>
<dbReference type="NCBIfam" id="TIGR00225">
    <property type="entry name" value="prc"/>
    <property type="match status" value="1"/>
</dbReference>
<feature type="chain" id="PRO_5047421077" evidence="7">
    <location>
        <begin position="38"/>
        <end position="718"/>
    </location>
</feature>
<evidence type="ECO:0000259" key="8">
    <source>
        <dbReference type="PROSITE" id="PS50106"/>
    </source>
</evidence>
<evidence type="ECO:0000256" key="3">
    <source>
        <dbReference type="ARBA" id="ARBA00022801"/>
    </source>
</evidence>
<dbReference type="SMART" id="SM00245">
    <property type="entry name" value="TSPc"/>
    <property type="match status" value="1"/>
</dbReference>
<name>A0ABV8T168_9GAMM</name>
<evidence type="ECO:0000256" key="4">
    <source>
        <dbReference type="ARBA" id="ARBA00022825"/>
    </source>
</evidence>
<dbReference type="GO" id="GO:0004252">
    <property type="term" value="F:serine-type endopeptidase activity"/>
    <property type="evidence" value="ECO:0007669"/>
    <property type="project" value="UniProtKB-EC"/>
</dbReference>
<dbReference type="Pfam" id="PF11818">
    <property type="entry name" value="DUF3340"/>
    <property type="match status" value="1"/>
</dbReference>
<dbReference type="Pfam" id="PF17804">
    <property type="entry name" value="TSP_NTD"/>
    <property type="match status" value="1"/>
</dbReference>
<dbReference type="SUPFAM" id="SSF52096">
    <property type="entry name" value="ClpP/crotonase"/>
    <property type="match status" value="1"/>
</dbReference>
<dbReference type="SUPFAM" id="SSF50156">
    <property type="entry name" value="PDZ domain-like"/>
    <property type="match status" value="1"/>
</dbReference>
<dbReference type="InterPro" id="IPR036034">
    <property type="entry name" value="PDZ_sf"/>
</dbReference>
<feature type="signal peptide" evidence="7">
    <location>
        <begin position="1"/>
        <end position="37"/>
    </location>
</feature>
<evidence type="ECO:0000313" key="9">
    <source>
        <dbReference type="EMBL" id="MFC4313097.1"/>
    </source>
</evidence>
<dbReference type="CDD" id="cd07560">
    <property type="entry name" value="Peptidase_S41_CPP"/>
    <property type="match status" value="1"/>
</dbReference>
<accession>A0ABV8T168</accession>
<feature type="domain" description="PDZ" evidence="8">
    <location>
        <begin position="254"/>
        <end position="325"/>
    </location>
</feature>
<dbReference type="PANTHER" id="PTHR32060:SF22">
    <property type="entry name" value="CARBOXYL-TERMINAL-PROCESSING PEPTIDASE 3, CHLOROPLASTIC"/>
    <property type="match status" value="1"/>
</dbReference>
<proteinExistence type="inferred from homology"/>
<comment type="caution">
    <text evidence="9">The sequence shown here is derived from an EMBL/GenBank/DDBJ whole genome shotgun (WGS) entry which is preliminary data.</text>
</comment>